<dbReference type="CDD" id="cd02440">
    <property type="entry name" value="AdoMet_MTases"/>
    <property type="match status" value="1"/>
</dbReference>
<keyword evidence="2" id="KW-0808">Transferase</keyword>
<dbReference type="RefSeq" id="WP_012585445.1">
    <property type="nucleotide sequence ID" value="NC_011662.2"/>
</dbReference>
<dbReference type="OrthoDB" id="9804312at2"/>
<keyword evidence="2" id="KW-0489">Methyltransferase</keyword>
<dbReference type="AlphaFoldDB" id="C4ZJZ3"/>
<dbReference type="KEGG" id="tmz:Tmz1t_2245"/>
<accession>C4ZJZ3</accession>
<dbReference type="GO" id="GO:0032259">
    <property type="term" value="P:methylation"/>
    <property type="evidence" value="ECO:0007669"/>
    <property type="project" value="UniProtKB-KW"/>
</dbReference>
<gene>
    <name evidence="2" type="ordered locus">Tmz1t_2245</name>
</gene>
<reference evidence="3" key="1">
    <citation type="submission" date="2009-05" db="EMBL/GenBank/DDBJ databases">
        <title>Complete sequence of chromosome of Thauera sp. MZ1T.</title>
        <authorList>
            <consortium name="US DOE Joint Genome Institute"/>
            <person name="Lucas S."/>
            <person name="Copeland A."/>
            <person name="Lapidus A."/>
            <person name="Glavina del Rio T."/>
            <person name="Dalin E."/>
            <person name="Tice H."/>
            <person name="Bruce D."/>
            <person name="Goodwin L."/>
            <person name="Pitluck S."/>
            <person name="Sims D."/>
            <person name="Brettin T."/>
            <person name="Detter J.C."/>
            <person name="Han C."/>
            <person name="Larimer F."/>
            <person name="Land M."/>
            <person name="Hauser L."/>
            <person name="Kyrpides N."/>
            <person name="Mikhailova N."/>
            <person name="Sayler G.S."/>
        </authorList>
    </citation>
    <scope>NUCLEOTIDE SEQUENCE [LARGE SCALE GENOMIC DNA]</scope>
    <source>
        <strain evidence="3">MZ1T</strain>
    </source>
</reference>
<dbReference type="GO" id="GO:0008168">
    <property type="term" value="F:methyltransferase activity"/>
    <property type="evidence" value="ECO:0007669"/>
    <property type="project" value="UniProtKB-KW"/>
</dbReference>
<evidence type="ECO:0000313" key="2">
    <source>
        <dbReference type="EMBL" id="ACK54984.1"/>
    </source>
</evidence>
<dbReference type="HOGENOM" id="CLU_056435_5_2_4"/>
<proteinExistence type="predicted"/>
<dbReference type="Proteomes" id="UP000002186">
    <property type="component" value="Chromosome"/>
</dbReference>
<dbReference type="InterPro" id="IPR041698">
    <property type="entry name" value="Methyltransf_25"/>
</dbReference>
<dbReference type="SUPFAM" id="SSF53335">
    <property type="entry name" value="S-adenosyl-L-methionine-dependent methyltransferases"/>
    <property type="match status" value="1"/>
</dbReference>
<sequence>MSSDPVPEPRRHPSLHGAGGAPSDWVRRFTALLADGARVLDFAAGGGRHARWLAARGCSVTAVDRDAAALATLDGVAGIATRVLELEGTDWPLGGERFDAVVVANYLYRPRLAELFELVRPGGVLIYETFMLGNERFGKPSNPDFLLRPRELLDCLPEGWSVVAFEQGEIERPAMIQRLCATRGASPGRLAQSV</sequence>
<dbReference type="Pfam" id="PF13649">
    <property type="entry name" value="Methyltransf_25"/>
    <property type="match status" value="1"/>
</dbReference>
<evidence type="ECO:0000259" key="1">
    <source>
        <dbReference type="Pfam" id="PF13649"/>
    </source>
</evidence>
<name>C4ZJZ3_THASP</name>
<dbReference type="EMBL" id="CP001281">
    <property type="protein sequence ID" value="ACK54984.1"/>
    <property type="molecule type" value="Genomic_DNA"/>
</dbReference>
<organism evidence="2 3">
    <name type="scientific">Thauera aminoaromatica</name>
    <dbReference type="NCBI Taxonomy" id="164330"/>
    <lineage>
        <taxon>Bacteria</taxon>
        <taxon>Pseudomonadati</taxon>
        <taxon>Pseudomonadota</taxon>
        <taxon>Betaproteobacteria</taxon>
        <taxon>Rhodocyclales</taxon>
        <taxon>Zoogloeaceae</taxon>
        <taxon>Thauera</taxon>
    </lineage>
</organism>
<evidence type="ECO:0000313" key="3">
    <source>
        <dbReference type="Proteomes" id="UP000002186"/>
    </source>
</evidence>
<feature type="domain" description="Methyltransferase" evidence="1">
    <location>
        <begin position="39"/>
        <end position="123"/>
    </location>
</feature>
<reference evidence="2 3" key="2">
    <citation type="journal article" date="2012" name="Stand. Genomic Sci.">
        <title>Complete genome sequence of Thauera aminoaromatica strain MZ1T.</title>
        <authorList>
            <person name="Jiang K."/>
            <person name="Sanseverino J."/>
            <person name="Chauhan A."/>
            <person name="Lucas S."/>
            <person name="Copeland A."/>
            <person name="Lapidus A."/>
            <person name="Del Rio T.G."/>
            <person name="Dalin E."/>
            <person name="Tice H."/>
            <person name="Bruce D."/>
            <person name="Goodwin L."/>
            <person name="Pitluck S."/>
            <person name="Sims D."/>
            <person name="Brettin T."/>
            <person name="Detter J.C."/>
            <person name="Han C."/>
            <person name="Chang Y.J."/>
            <person name="Larimer F."/>
            <person name="Land M."/>
            <person name="Hauser L."/>
            <person name="Kyrpides N.C."/>
            <person name="Mikhailova N."/>
            <person name="Moser S."/>
            <person name="Jegier P."/>
            <person name="Close D."/>
            <person name="Debruyn J.M."/>
            <person name="Wang Y."/>
            <person name="Layton A.C."/>
            <person name="Allen M.S."/>
            <person name="Sayler G.S."/>
        </authorList>
    </citation>
    <scope>NUCLEOTIDE SEQUENCE [LARGE SCALE GENOMIC DNA]</scope>
    <source>
        <strain evidence="2 3">MZ1T</strain>
    </source>
</reference>
<dbReference type="Gene3D" id="3.40.50.150">
    <property type="entry name" value="Vaccinia Virus protein VP39"/>
    <property type="match status" value="1"/>
</dbReference>
<protein>
    <submittedName>
        <fullName evidence="2">Methyltransferase type 11</fullName>
    </submittedName>
</protein>
<dbReference type="eggNOG" id="COG2226">
    <property type="taxonomic scope" value="Bacteria"/>
</dbReference>
<dbReference type="STRING" id="85643.Tmz1t_2245"/>
<keyword evidence="3" id="KW-1185">Reference proteome</keyword>
<dbReference type="InterPro" id="IPR029063">
    <property type="entry name" value="SAM-dependent_MTases_sf"/>
</dbReference>